<dbReference type="InterPro" id="IPR006043">
    <property type="entry name" value="NCS2"/>
</dbReference>
<dbReference type="PIRSF" id="PIRSF005353">
    <property type="entry name" value="PbuG"/>
    <property type="match status" value="1"/>
</dbReference>
<feature type="transmembrane region" description="Helical" evidence="9">
    <location>
        <begin position="130"/>
        <end position="147"/>
    </location>
</feature>
<reference evidence="10" key="1">
    <citation type="submission" date="2023-02" db="EMBL/GenBank/DDBJ databases">
        <title>Gut commensal Christensenella minuta modulates host metabolism via a new class of secondary bile acids.</title>
        <authorList>
            <person name="Liu C."/>
        </authorList>
    </citation>
    <scope>NUCLEOTIDE SEQUENCE</scope>
    <source>
        <strain evidence="10">CA70</strain>
    </source>
</reference>
<dbReference type="PANTHER" id="PTHR43337">
    <property type="entry name" value="XANTHINE/URACIL PERMEASE C887.17-RELATED"/>
    <property type="match status" value="1"/>
</dbReference>
<feature type="transmembrane region" description="Helical" evidence="9">
    <location>
        <begin position="221"/>
        <end position="239"/>
    </location>
</feature>
<feature type="transmembrane region" description="Helical" evidence="9">
    <location>
        <begin position="20"/>
        <end position="42"/>
    </location>
</feature>
<keyword evidence="3 8" id="KW-0813">Transport</keyword>
<dbReference type="Pfam" id="PF00860">
    <property type="entry name" value="Xan_ur_permease"/>
    <property type="match status" value="2"/>
</dbReference>
<keyword evidence="6 8" id="KW-1133">Transmembrane helix</keyword>
<proteinExistence type="inferred from homology"/>
<keyword evidence="7 8" id="KW-0472">Membrane</keyword>
<dbReference type="EMBL" id="CP117826">
    <property type="protein sequence ID" value="XCC62883.1"/>
    <property type="molecule type" value="Genomic_DNA"/>
</dbReference>
<sequence length="485" mass="50479">MERFFKLKENGTKASTEVIAGLTTFFAMSYIIFVNPSILSATGMPTQAVFLATIIAAAIGTLVMALFANVPYAQAPGMGLNAFFTYTVCFALGFTWQQALAMVFICGIVNIIITVTKLRKAIIKSIPESLQHAIGGGIGIFVAYIGIKNANLINFTSDPGTIMSINGSAFAADATYTGITSVVSSGGAVPALATFNTPALILALIGVIITIVLLVAKVKGAILIGIAITTVIAIPMGVADVSSVSLSADSLGNSFSELGTTFGAAFGPEGMQSLFADPSKIVLVIMTIFAFSISDTFDTIGTFIGTGRRSGIFSAEDMKQMETSKGFKSKMDKALFADAIATSVGAIVGTSNTTTFVESSAGIGAGGRTGLTSLVTAIALLACMFLAPVMGIVPSEATAPALIAVGIMMMSSFKEIKWGEFEEAVPAFFAGIFMALCYSISYGIAAGFLFYCIVKIVRGKAKELHPILVVSTILFVINFIILAVI</sequence>
<dbReference type="GO" id="GO:0005345">
    <property type="term" value="F:purine nucleobase transmembrane transporter activity"/>
    <property type="evidence" value="ECO:0007669"/>
    <property type="project" value="TreeGrafter"/>
</dbReference>
<evidence type="ECO:0000256" key="7">
    <source>
        <dbReference type="ARBA" id="ARBA00023136"/>
    </source>
</evidence>
<comment type="subcellular location">
    <subcellularLocation>
        <location evidence="1 8">Cell membrane</location>
        <topology evidence="1 8">Multi-pass membrane protein</topology>
    </subcellularLocation>
</comment>
<dbReference type="InterPro" id="IPR045018">
    <property type="entry name" value="Azg-like"/>
</dbReference>
<evidence type="ECO:0000256" key="8">
    <source>
        <dbReference type="PIRNR" id="PIRNR005353"/>
    </source>
</evidence>
<feature type="transmembrane region" description="Helical" evidence="9">
    <location>
        <begin position="100"/>
        <end position="118"/>
    </location>
</feature>
<evidence type="ECO:0000256" key="5">
    <source>
        <dbReference type="ARBA" id="ARBA00022692"/>
    </source>
</evidence>
<dbReference type="PANTHER" id="PTHR43337:SF1">
    <property type="entry name" value="XANTHINE_URACIL PERMEASE C887.17-RELATED"/>
    <property type="match status" value="1"/>
</dbReference>
<dbReference type="AlphaFoldDB" id="A0AAU8A9K3"/>
<dbReference type="InterPro" id="IPR026033">
    <property type="entry name" value="Azg-like_bact_archaea"/>
</dbReference>
<evidence type="ECO:0000256" key="9">
    <source>
        <dbReference type="SAM" id="Phobius"/>
    </source>
</evidence>
<feature type="transmembrane region" description="Helical" evidence="9">
    <location>
        <begin position="371"/>
        <end position="390"/>
    </location>
</feature>
<evidence type="ECO:0000256" key="2">
    <source>
        <dbReference type="ARBA" id="ARBA00005697"/>
    </source>
</evidence>
<comment type="similarity">
    <text evidence="2 8">Belongs to the nucleobase:cation symporter-2 (NCS2) (TC 2.A.40) family. Azg-like subfamily.</text>
</comment>
<evidence type="ECO:0000256" key="6">
    <source>
        <dbReference type="ARBA" id="ARBA00022989"/>
    </source>
</evidence>
<protein>
    <submittedName>
        <fullName evidence="10">NCS2 family permease</fullName>
    </submittedName>
</protein>
<keyword evidence="5 8" id="KW-0812">Transmembrane</keyword>
<feature type="transmembrane region" description="Helical" evidence="9">
    <location>
        <begin position="425"/>
        <end position="454"/>
    </location>
</feature>
<organism evidence="10">
    <name type="scientific">Christensenella massiliensis</name>
    <dbReference type="NCBI Taxonomy" id="1805714"/>
    <lineage>
        <taxon>Bacteria</taxon>
        <taxon>Bacillati</taxon>
        <taxon>Bacillota</taxon>
        <taxon>Clostridia</taxon>
        <taxon>Christensenellales</taxon>
        <taxon>Christensenellaceae</taxon>
        <taxon>Christensenella</taxon>
    </lineage>
</organism>
<keyword evidence="4 8" id="KW-1003">Cell membrane</keyword>
<evidence type="ECO:0000256" key="3">
    <source>
        <dbReference type="ARBA" id="ARBA00022448"/>
    </source>
</evidence>
<dbReference type="RefSeq" id="WP_079547323.1">
    <property type="nucleotide sequence ID" value="NZ_CP117826.1"/>
</dbReference>
<evidence type="ECO:0000256" key="1">
    <source>
        <dbReference type="ARBA" id="ARBA00004651"/>
    </source>
</evidence>
<feature type="transmembrane region" description="Helical" evidence="9">
    <location>
        <begin position="281"/>
        <end position="304"/>
    </location>
</feature>
<feature type="transmembrane region" description="Helical" evidence="9">
    <location>
        <begin position="199"/>
        <end position="216"/>
    </location>
</feature>
<gene>
    <name evidence="10" type="ORF">PUP29_02880</name>
</gene>
<evidence type="ECO:0000256" key="4">
    <source>
        <dbReference type="ARBA" id="ARBA00022475"/>
    </source>
</evidence>
<evidence type="ECO:0000313" key="10">
    <source>
        <dbReference type="EMBL" id="XCC62883.1"/>
    </source>
</evidence>
<feature type="transmembrane region" description="Helical" evidence="9">
    <location>
        <begin position="48"/>
        <end position="68"/>
    </location>
</feature>
<name>A0AAU8A9K3_9FIRM</name>
<accession>A0AAU8A9K3</accession>
<dbReference type="GO" id="GO:0005886">
    <property type="term" value="C:plasma membrane"/>
    <property type="evidence" value="ECO:0007669"/>
    <property type="project" value="UniProtKB-SubCell"/>
</dbReference>
<feature type="transmembrane region" description="Helical" evidence="9">
    <location>
        <begin position="466"/>
        <end position="484"/>
    </location>
</feature>